<evidence type="ECO:0000313" key="3">
    <source>
        <dbReference type="Proteomes" id="UP000249789"/>
    </source>
</evidence>
<sequence length="177" mass="19973">MHVPGRHEHKILVIEQLRQAVTIRMDKAPVMDDRGCKDGLIRRGWYRWYRWYILWARLFRGTFAPDSRTAEGDPPSTIIRLPLQSHGVSGAGKAFLKATRTDRLFLIAFHFATPAVGASTVGAGARSTHCLVVLVSSRKWLAGMIVCFSFCTQVLHSALVFRFSNSNILQRSFDRGD</sequence>
<keyword evidence="1" id="KW-0472">Membrane</keyword>
<dbReference type="Proteomes" id="UP000249789">
    <property type="component" value="Unassembled WGS sequence"/>
</dbReference>
<accession>A0A8G1VTI4</accession>
<gene>
    <name evidence="2" type="ORF">BO72DRAFT_453966</name>
</gene>
<name>A0A8G1VTI4_9EURO</name>
<keyword evidence="1" id="KW-1133">Transmembrane helix</keyword>
<dbReference type="GeneID" id="63863449"/>
<keyword evidence="1" id="KW-0812">Transmembrane</keyword>
<protein>
    <submittedName>
        <fullName evidence="2">Uncharacterized protein</fullName>
    </submittedName>
</protein>
<keyword evidence="3" id="KW-1185">Reference proteome</keyword>
<evidence type="ECO:0000256" key="1">
    <source>
        <dbReference type="SAM" id="Phobius"/>
    </source>
</evidence>
<proteinExistence type="predicted"/>
<feature type="transmembrane region" description="Helical" evidence="1">
    <location>
        <begin position="140"/>
        <end position="161"/>
    </location>
</feature>
<evidence type="ECO:0000313" key="2">
    <source>
        <dbReference type="EMBL" id="RAK71116.1"/>
    </source>
</evidence>
<feature type="transmembrane region" description="Helical" evidence="1">
    <location>
        <begin position="104"/>
        <end position="125"/>
    </location>
</feature>
<dbReference type="AlphaFoldDB" id="A0A8G1VTI4"/>
<organism evidence="2 3">
    <name type="scientific">Aspergillus fijiensis CBS 313.89</name>
    <dbReference type="NCBI Taxonomy" id="1448319"/>
    <lineage>
        <taxon>Eukaryota</taxon>
        <taxon>Fungi</taxon>
        <taxon>Dikarya</taxon>
        <taxon>Ascomycota</taxon>
        <taxon>Pezizomycotina</taxon>
        <taxon>Eurotiomycetes</taxon>
        <taxon>Eurotiomycetidae</taxon>
        <taxon>Eurotiales</taxon>
        <taxon>Aspergillaceae</taxon>
        <taxon>Aspergillus</taxon>
    </lineage>
</organism>
<dbReference type="RefSeq" id="XP_040795128.1">
    <property type="nucleotide sequence ID" value="XM_040946116.1"/>
</dbReference>
<dbReference type="VEuPathDB" id="FungiDB:BO72DRAFT_453966"/>
<reference evidence="2 3" key="1">
    <citation type="submission" date="2018-02" db="EMBL/GenBank/DDBJ databases">
        <title>The genomes of Aspergillus section Nigri reveals drivers in fungal speciation.</title>
        <authorList>
            <consortium name="DOE Joint Genome Institute"/>
            <person name="Vesth T.C."/>
            <person name="Nybo J."/>
            <person name="Theobald S."/>
            <person name="Brandl J."/>
            <person name="Frisvad J.C."/>
            <person name="Nielsen K.F."/>
            <person name="Lyhne E.K."/>
            <person name="Kogle M.E."/>
            <person name="Kuo A."/>
            <person name="Riley R."/>
            <person name="Clum A."/>
            <person name="Nolan M."/>
            <person name="Lipzen A."/>
            <person name="Salamov A."/>
            <person name="Henrissat B."/>
            <person name="Wiebenga A."/>
            <person name="De vries R.P."/>
            <person name="Grigoriev I.V."/>
            <person name="Mortensen U.H."/>
            <person name="Andersen M.R."/>
            <person name="Baker S.E."/>
        </authorList>
    </citation>
    <scope>NUCLEOTIDE SEQUENCE [LARGE SCALE GENOMIC DNA]</scope>
    <source>
        <strain evidence="2 3">CBS 313.89</strain>
    </source>
</reference>
<dbReference type="EMBL" id="KZ824734">
    <property type="protein sequence ID" value="RAK71116.1"/>
    <property type="molecule type" value="Genomic_DNA"/>
</dbReference>